<evidence type="ECO:0000313" key="3">
    <source>
        <dbReference type="Proteomes" id="UP001141806"/>
    </source>
</evidence>
<dbReference type="GO" id="GO:0004523">
    <property type="term" value="F:RNA-DNA hybrid ribonuclease activity"/>
    <property type="evidence" value="ECO:0007669"/>
    <property type="project" value="InterPro"/>
</dbReference>
<name>A0A9Q0JU34_9MAGN</name>
<comment type="caution">
    <text evidence="2">The sequence shown here is derived from an EMBL/GenBank/DDBJ whole genome shotgun (WGS) entry which is preliminary data.</text>
</comment>
<proteinExistence type="predicted"/>
<accession>A0A9Q0JU34</accession>
<organism evidence="2 3">
    <name type="scientific">Protea cynaroides</name>
    <dbReference type="NCBI Taxonomy" id="273540"/>
    <lineage>
        <taxon>Eukaryota</taxon>
        <taxon>Viridiplantae</taxon>
        <taxon>Streptophyta</taxon>
        <taxon>Embryophyta</taxon>
        <taxon>Tracheophyta</taxon>
        <taxon>Spermatophyta</taxon>
        <taxon>Magnoliopsida</taxon>
        <taxon>Proteales</taxon>
        <taxon>Proteaceae</taxon>
        <taxon>Protea</taxon>
    </lineage>
</organism>
<dbReference type="Pfam" id="PF13456">
    <property type="entry name" value="RVT_3"/>
    <property type="match status" value="1"/>
</dbReference>
<dbReference type="PANTHER" id="PTHR47074">
    <property type="entry name" value="BNAC02G40300D PROTEIN"/>
    <property type="match status" value="1"/>
</dbReference>
<evidence type="ECO:0000259" key="1">
    <source>
        <dbReference type="Pfam" id="PF13456"/>
    </source>
</evidence>
<dbReference type="PANTHER" id="PTHR47074:SF11">
    <property type="entry name" value="REVERSE TRANSCRIPTASE-LIKE PROTEIN"/>
    <property type="match status" value="1"/>
</dbReference>
<dbReference type="OrthoDB" id="1906820at2759"/>
<feature type="domain" description="RNase H type-1" evidence="1">
    <location>
        <begin position="13"/>
        <end position="88"/>
    </location>
</feature>
<dbReference type="AlphaFoldDB" id="A0A9Q0JU34"/>
<sequence>MWLPPPVDSVKVNTDAALQMDPANSSIGFSIRSHDGSLLLAVSQSLHFSSVVVGVALALRRGLLATVQAGYKILETDCKEIITLYAASSPTGDFVVWSILGIGVLQVCS</sequence>
<dbReference type="InterPro" id="IPR044730">
    <property type="entry name" value="RNase_H-like_dom_plant"/>
</dbReference>
<dbReference type="EMBL" id="JAMYWD010000012">
    <property type="protein sequence ID" value="KAJ4951871.1"/>
    <property type="molecule type" value="Genomic_DNA"/>
</dbReference>
<protein>
    <recommendedName>
        <fullName evidence="1">RNase H type-1 domain-containing protein</fullName>
    </recommendedName>
</protein>
<dbReference type="GO" id="GO:0003676">
    <property type="term" value="F:nucleic acid binding"/>
    <property type="evidence" value="ECO:0007669"/>
    <property type="project" value="InterPro"/>
</dbReference>
<keyword evidence="3" id="KW-1185">Reference proteome</keyword>
<dbReference type="Proteomes" id="UP001141806">
    <property type="component" value="Unassembled WGS sequence"/>
</dbReference>
<dbReference type="InterPro" id="IPR002156">
    <property type="entry name" value="RNaseH_domain"/>
</dbReference>
<evidence type="ECO:0000313" key="2">
    <source>
        <dbReference type="EMBL" id="KAJ4951871.1"/>
    </source>
</evidence>
<gene>
    <name evidence="2" type="ORF">NE237_028703</name>
</gene>
<dbReference type="InterPro" id="IPR052929">
    <property type="entry name" value="RNase_H-like_EbsB-rel"/>
</dbReference>
<reference evidence="2" key="1">
    <citation type="journal article" date="2023" name="Plant J.">
        <title>The genome of the king protea, Protea cynaroides.</title>
        <authorList>
            <person name="Chang J."/>
            <person name="Duong T.A."/>
            <person name="Schoeman C."/>
            <person name="Ma X."/>
            <person name="Roodt D."/>
            <person name="Barker N."/>
            <person name="Li Z."/>
            <person name="Van de Peer Y."/>
            <person name="Mizrachi E."/>
        </authorList>
    </citation>
    <scope>NUCLEOTIDE SEQUENCE</scope>
    <source>
        <tissue evidence="2">Young leaves</tissue>
    </source>
</reference>
<dbReference type="CDD" id="cd06222">
    <property type="entry name" value="RNase_H_like"/>
    <property type="match status" value="1"/>
</dbReference>